<accession>V5WID4</accession>
<dbReference type="Gene3D" id="1.25.40.290">
    <property type="entry name" value="ARM repeat domains"/>
    <property type="match status" value="1"/>
</dbReference>
<proteinExistence type="predicted"/>
<dbReference type="OrthoDB" id="9797162at2"/>
<dbReference type="eggNOG" id="COG4335">
    <property type="taxonomic scope" value="Bacteria"/>
</dbReference>
<evidence type="ECO:0000256" key="1">
    <source>
        <dbReference type="SAM" id="MobiDB-lite"/>
    </source>
</evidence>
<dbReference type="SUPFAM" id="SSF48371">
    <property type="entry name" value="ARM repeat"/>
    <property type="match status" value="1"/>
</dbReference>
<organism evidence="2 3">
    <name type="scientific">Salinispira pacifica</name>
    <dbReference type="NCBI Taxonomy" id="1307761"/>
    <lineage>
        <taxon>Bacteria</taxon>
        <taxon>Pseudomonadati</taxon>
        <taxon>Spirochaetota</taxon>
        <taxon>Spirochaetia</taxon>
        <taxon>Spirochaetales</taxon>
        <taxon>Spirochaetaceae</taxon>
        <taxon>Salinispira</taxon>
    </lineage>
</organism>
<feature type="region of interest" description="Disordered" evidence="1">
    <location>
        <begin position="237"/>
        <end position="259"/>
    </location>
</feature>
<feature type="compositionally biased region" description="Basic and acidic residues" evidence="1">
    <location>
        <begin position="242"/>
        <end position="252"/>
    </location>
</feature>
<dbReference type="EMBL" id="CP006939">
    <property type="protein sequence ID" value="AHC15329.1"/>
    <property type="molecule type" value="Genomic_DNA"/>
</dbReference>
<keyword evidence="3" id="KW-1185">Reference proteome</keyword>
<name>V5WID4_9SPIO</name>
<dbReference type="InterPro" id="IPR021133">
    <property type="entry name" value="HEAT_type_2"/>
</dbReference>
<gene>
    <name evidence="2" type="ORF">L21SP2_1958</name>
</gene>
<dbReference type="HOGENOM" id="CLU_064289_0_0_12"/>
<dbReference type="RefSeq" id="WP_024268246.1">
    <property type="nucleotide sequence ID" value="NC_023035.1"/>
</dbReference>
<evidence type="ECO:0000313" key="2">
    <source>
        <dbReference type="EMBL" id="AHC15329.1"/>
    </source>
</evidence>
<sequence>MRPGSDAPARPNSLTRETLNSESIARIAAQIKETWPEFPASRFRLEANRGLESLNFMDRAQQIRDCLIRRLPGNFREAAAILSSSVGPPAMEDAIQGVEGFYILPMSMYISRMGLNDPDAALPALYEMTRRFTAEFDIRPFLIRHEQQTLGFLMHITDDASPFARRLASEGTRPRLPLAPRLRRYIDDPSPLIPILERLHDDPNEMVRRSVANNVNDISKDNPRMALELMQAWTSRASAGGEARDERTDSTEKGSASRPPWVVRHGVRSLVKSANPQALELLGYSGARLRVAGFTLAPEEVELGDALEMNIRIESAAHYDQKLLIQYIHRHPNARGGYGERSFFLKRTNLEAQTVLNVRKLHRFRASVNRRYYPGQHSMIIRVNGRRLGEAPFRFKSASSE</sequence>
<dbReference type="Proteomes" id="UP000018680">
    <property type="component" value="Chromosome"/>
</dbReference>
<evidence type="ECO:0000313" key="3">
    <source>
        <dbReference type="Proteomes" id="UP000018680"/>
    </source>
</evidence>
<dbReference type="AlphaFoldDB" id="V5WID4"/>
<protein>
    <submittedName>
        <fullName evidence="2">DNA alkylation repair enzyme</fullName>
    </submittedName>
</protein>
<dbReference type="KEGG" id="slr:L21SP2_1958"/>
<dbReference type="PROSITE" id="PS50077">
    <property type="entry name" value="HEAT_REPEAT"/>
    <property type="match status" value="1"/>
</dbReference>
<reference evidence="2 3" key="1">
    <citation type="journal article" date="2015" name="Stand. Genomic Sci.">
        <title>Complete genome sequence and description of Salinispira pacifica gen. nov., sp. nov., a novel spirochaete isolated form a hypersaline microbial mat.</title>
        <authorList>
            <person name="Ben Hania W."/>
            <person name="Joseph M."/>
            <person name="Schumann P."/>
            <person name="Bunk B."/>
            <person name="Fiebig A."/>
            <person name="Sproer C."/>
            <person name="Klenk H.P."/>
            <person name="Fardeau M.L."/>
            <person name="Spring S."/>
        </authorList>
    </citation>
    <scope>NUCLEOTIDE SEQUENCE [LARGE SCALE GENOMIC DNA]</scope>
    <source>
        <strain evidence="2 3">L21-RPul-D2</strain>
    </source>
</reference>
<dbReference type="STRING" id="1307761.L21SP2_1958"/>
<dbReference type="InterPro" id="IPR016024">
    <property type="entry name" value="ARM-type_fold"/>
</dbReference>